<reference evidence="8" key="1">
    <citation type="journal article" date="2014" name="Int. J. Syst. Evol. Microbiol.">
        <title>Complete genome sequence of Corynebacterium casei LMG S-19264T (=DSM 44701T), isolated from a smear-ripened cheese.</title>
        <authorList>
            <consortium name="US DOE Joint Genome Institute (JGI-PGF)"/>
            <person name="Walter F."/>
            <person name="Albersmeier A."/>
            <person name="Kalinowski J."/>
            <person name="Ruckert C."/>
        </authorList>
    </citation>
    <scope>NUCLEOTIDE SEQUENCE</scope>
    <source>
        <strain evidence="8">JCM 3051</strain>
    </source>
</reference>
<protein>
    <recommendedName>
        <fullName evidence="2">histidine kinase</fullName>
        <ecNumber evidence="2">2.7.13.3</ecNumber>
    </recommendedName>
</protein>
<keyword evidence="3" id="KW-0597">Phosphoprotein</keyword>
<gene>
    <name evidence="8" type="ORF">GCM10010102_29910</name>
</gene>
<dbReference type="CDD" id="cd00130">
    <property type="entry name" value="PAS"/>
    <property type="match status" value="1"/>
</dbReference>
<dbReference type="RefSeq" id="WP_171108792.1">
    <property type="nucleotide sequence ID" value="NZ_BMPT01000012.1"/>
</dbReference>
<evidence type="ECO:0000256" key="5">
    <source>
        <dbReference type="ARBA" id="ARBA00022777"/>
    </source>
</evidence>
<keyword evidence="9" id="KW-1185">Reference proteome</keyword>
<dbReference type="InterPro" id="IPR000014">
    <property type="entry name" value="PAS"/>
</dbReference>
<dbReference type="Pfam" id="PF08447">
    <property type="entry name" value="PAS_3"/>
    <property type="match status" value="1"/>
</dbReference>
<dbReference type="InterPro" id="IPR013655">
    <property type="entry name" value="PAS_fold_3"/>
</dbReference>
<dbReference type="PANTHER" id="PTHR43304">
    <property type="entry name" value="PHYTOCHROME-LIKE PROTEIN CPH1"/>
    <property type="match status" value="1"/>
</dbReference>
<feature type="domain" description="PAS" evidence="6">
    <location>
        <begin position="42"/>
        <end position="87"/>
    </location>
</feature>
<feature type="domain" description="ANTAR" evidence="7">
    <location>
        <begin position="137"/>
        <end position="198"/>
    </location>
</feature>
<accession>A0A8H9GMR1</accession>
<dbReference type="InterPro" id="IPR035965">
    <property type="entry name" value="PAS-like_dom_sf"/>
</dbReference>
<dbReference type="PROSITE" id="PS50112">
    <property type="entry name" value="PAS"/>
    <property type="match status" value="1"/>
</dbReference>
<dbReference type="SUPFAM" id="SSF55785">
    <property type="entry name" value="PYP-like sensor domain (PAS domain)"/>
    <property type="match status" value="1"/>
</dbReference>
<dbReference type="PROSITE" id="PS50921">
    <property type="entry name" value="ANTAR"/>
    <property type="match status" value="1"/>
</dbReference>
<keyword evidence="4" id="KW-0808">Transferase</keyword>
<organism evidence="8 9">
    <name type="scientific">Promicromonospora citrea</name>
    <dbReference type="NCBI Taxonomy" id="43677"/>
    <lineage>
        <taxon>Bacteria</taxon>
        <taxon>Bacillati</taxon>
        <taxon>Actinomycetota</taxon>
        <taxon>Actinomycetes</taxon>
        <taxon>Micrococcales</taxon>
        <taxon>Promicromonosporaceae</taxon>
        <taxon>Promicromonospora</taxon>
    </lineage>
</organism>
<keyword evidence="5" id="KW-0418">Kinase</keyword>
<dbReference type="InterPro" id="IPR005561">
    <property type="entry name" value="ANTAR"/>
</dbReference>
<dbReference type="Gene3D" id="1.10.10.10">
    <property type="entry name" value="Winged helix-like DNA-binding domain superfamily/Winged helix DNA-binding domain"/>
    <property type="match status" value="1"/>
</dbReference>
<dbReference type="Gene3D" id="3.30.450.20">
    <property type="entry name" value="PAS domain"/>
    <property type="match status" value="1"/>
</dbReference>
<dbReference type="AlphaFoldDB" id="A0A8H9GMR1"/>
<evidence type="ECO:0000256" key="2">
    <source>
        <dbReference type="ARBA" id="ARBA00012438"/>
    </source>
</evidence>
<name>A0A8H9GMR1_9MICO</name>
<dbReference type="InterPro" id="IPR036388">
    <property type="entry name" value="WH-like_DNA-bd_sf"/>
</dbReference>
<dbReference type="Pfam" id="PF03861">
    <property type="entry name" value="ANTAR"/>
    <property type="match status" value="1"/>
</dbReference>
<reference evidence="8" key="2">
    <citation type="submission" date="2020-09" db="EMBL/GenBank/DDBJ databases">
        <authorList>
            <person name="Sun Q."/>
            <person name="Ohkuma M."/>
        </authorList>
    </citation>
    <scope>NUCLEOTIDE SEQUENCE</scope>
    <source>
        <strain evidence="8">JCM 3051</strain>
    </source>
</reference>
<dbReference type="EC" id="2.7.13.3" evidence="2"/>
<dbReference type="PANTHER" id="PTHR43304:SF1">
    <property type="entry name" value="PAC DOMAIN-CONTAINING PROTEIN"/>
    <property type="match status" value="1"/>
</dbReference>
<dbReference type="InterPro" id="IPR052162">
    <property type="entry name" value="Sensor_kinase/Photoreceptor"/>
</dbReference>
<comment type="caution">
    <text evidence="8">The sequence shown here is derived from an EMBL/GenBank/DDBJ whole genome shotgun (WGS) entry which is preliminary data.</text>
</comment>
<dbReference type="SMART" id="SM01012">
    <property type="entry name" value="ANTAR"/>
    <property type="match status" value="1"/>
</dbReference>
<evidence type="ECO:0000256" key="4">
    <source>
        <dbReference type="ARBA" id="ARBA00022679"/>
    </source>
</evidence>
<evidence type="ECO:0000313" key="9">
    <source>
        <dbReference type="Proteomes" id="UP000655589"/>
    </source>
</evidence>
<sequence length="227" mass="24763">MNEPQTSPASPSPESLEAALAPGSAAPVGRYLLELSSGRWTWSDEVFVMHGFRPGEIVPTTELMLSHKHPDDRARVDHVLRNAAATGRPFSSVHRVYDAHGRLRTLAVTGQSRRDPATGEVSELYGYFIDVTEASREEAQREATASIRASAENRAAIEQAKGVLMVTFGTDAEGAFERLRAASNRLNVPVRDLAAWLVHWFSGPGVTEFPTPEQVEDFLTAPVPADD</sequence>
<dbReference type="InterPro" id="IPR011006">
    <property type="entry name" value="CheY-like_superfamily"/>
</dbReference>
<dbReference type="GO" id="GO:0003723">
    <property type="term" value="F:RNA binding"/>
    <property type="evidence" value="ECO:0007669"/>
    <property type="project" value="InterPro"/>
</dbReference>
<evidence type="ECO:0000256" key="3">
    <source>
        <dbReference type="ARBA" id="ARBA00022553"/>
    </source>
</evidence>
<proteinExistence type="predicted"/>
<evidence type="ECO:0000313" key="8">
    <source>
        <dbReference type="EMBL" id="GGM32497.1"/>
    </source>
</evidence>
<dbReference type="SUPFAM" id="SSF52172">
    <property type="entry name" value="CheY-like"/>
    <property type="match status" value="1"/>
</dbReference>
<dbReference type="GO" id="GO:0004673">
    <property type="term" value="F:protein histidine kinase activity"/>
    <property type="evidence" value="ECO:0007669"/>
    <property type="project" value="UniProtKB-EC"/>
</dbReference>
<evidence type="ECO:0000256" key="1">
    <source>
        <dbReference type="ARBA" id="ARBA00000085"/>
    </source>
</evidence>
<comment type="catalytic activity">
    <reaction evidence="1">
        <text>ATP + protein L-histidine = ADP + protein N-phospho-L-histidine.</text>
        <dbReference type="EC" id="2.7.13.3"/>
    </reaction>
</comment>
<evidence type="ECO:0000259" key="6">
    <source>
        <dbReference type="PROSITE" id="PS50112"/>
    </source>
</evidence>
<evidence type="ECO:0000259" key="7">
    <source>
        <dbReference type="PROSITE" id="PS50921"/>
    </source>
</evidence>
<dbReference type="Proteomes" id="UP000655589">
    <property type="component" value="Unassembled WGS sequence"/>
</dbReference>
<dbReference type="EMBL" id="BMPT01000012">
    <property type="protein sequence ID" value="GGM32497.1"/>
    <property type="molecule type" value="Genomic_DNA"/>
</dbReference>